<dbReference type="InterPro" id="IPR001212">
    <property type="entry name" value="Somatomedin_B_dom"/>
</dbReference>
<dbReference type="SMART" id="SM00645">
    <property type="entry name" value="Pept_C1"/>
    <property type="match status" value="1"/>
</dbReference>
<dbReference type="InterPro" id="IPR025660">
    <property type="entry name" value="Pept_his_AS"/>
</dbReference>
<dbReference type="InterPro" id="IPR000668">
    <property type="entry name" value="Peptidase_C1A_C"/>
</dbReference>
<dbReference type="GO" id="GO:0008234">
    <property type="term" value="F:cysteine-type peptidase activity"/>
    <property type="evidence" value="ECO:0007669"/>
    <property type="project" value="InterPro"/>
</dbReference>
<dbReference type="InterPro" id="IPR038765">
    <property type="entry name" value="Papain-like_cys_pep_sf"/>
</dbReference>
<evidence type="ECO:0000313" key="5">
    <source>
        <dbReference type="EMBL" id="CAL1532283.1"/>
    </source>
</evidence>
<dbReference type="Pfam" id="PF00112">
    <property type="entry name" value="Peptidase_C1"/>
    <property type="match status" value="1"/>
</dbReference>
<evidence type="ECO:0000256" key="2">
    <source>
        <dbReference type="ARBA" id="ARBA00023157"/>
    </source>
</evidence>
<keyword evidence="2" id="KW-1015">Disulfide bond</keyword>
<evidence type="ECO:0000313" key="6">
    <source>
        <dbReference type="Proteomes" id="UP001497497"/>
    </source>
</evidence>
<reference evidence="5 6" key="1">
    <citation type="submission" date="2024-04" db="EMBL/GenBank/DDBJ databases">
        <authorList>
            <consortium name="Genoscope - CEA"/>
            <person name="William W."/>
        </authorList>
    </citation>
    <scope>NUCLEOTIDE SEQUENCE [LARGE SCALE GENOMIC DNA]</scope>
</reference>
<dbReference type="Proteomes" id="UP001497497">
    <property type="component" value="Unassembled WGS sequence"/>
</dbReference>
<dbReference type="PANTHER" id="PTHR12411">
    <property type="entry name" value="CYSTEINE PROTEASE FAMILY C1-RELATED"/>
    <property type="match status" value="1"/>
</dbReference>
<comment type="caution">
    <text evidence="5">The sequence shown here is derived from an EMBL/GenBank/DDBJ whole genome shotgun (WGS) entry which is preliminary data.</text>
</comment>
<sequence>MASVHTKLNLGPCIHRLSCVVVIAVLLSTSTRTSAFFGVWGPDLEGPWCANRPPGQDCCTGRDDLCAVPILGTECYCDVFCNKTAYDCCPDYSSHCLGFRRPVTTPRPTTLPPPRTTREYLRRCYNDGRAYEVGDVITDNCKKCTCEEYPVPTRRYEWRCTDDVCLVRPELIEAINDGPYTWKASNYSQLWGLTLDQGARYRLGTFKLPENVLKMTALRVLQEPLPESFDGRDRWRGKLSPITDQGNCGSSWAHSTTAVASDRLNIETDAINTNRLSVQHLLSCNTNGQLGCNGGHLDRAWWYIRKRGLVNEDCYPFVPGQPNEPGVCLLSNSNKSVECPSGVKTKGEKRLRSTPPYRIQPLEREIMKEIIDNGPVQATIHVREDFFVYKRGVYRYTDIVRKRNEPEEYLKSGFHSVRIIGWGVERTAQGDIVKYWICANSWGRDWGEDGYFRILRGSDESSIESFVIGVWGWIEGDVDQKGPLAQRRKRKLNGESETGSVEKLRRKRKRRHNLNKIDSFKDDDFTTGRKYRYFKPKNRKKKAKLSKKGKKYRLFKAKSS</sequence>
<feature type="domain" description="SMB" evidence="4">
    <location>
        <begin position="55"/>
        <end position="104"/>
    </location>
</feature>
<organism evidence="5 6">
    <name type="scientific">Lymnaea stagnalis</name>
    <name type="common">Great pond snail</name>
    <name type="synonym">Helix stagnalis</name>
    <dbReference type="NCBI Taxonomy" id="6523"/>
    <lineage>
        <taxon>Eukaryota</taxon>
        <taxon>Metazoa</taxon>
        <taxon>Spiralia</taxon>
        <taxon>Lophotrochozoa</taxon>
        <taxon>Mollusca</taxon>
        <taxon>Gastropoda</taxon>
        <taxon>Heterobranchia</taxon>
        <taxon>Euthyneura</taxon>
        <taxon>Panpulmonata</taxon>
        <taxon>Hygrophila</taxon>
        <taxon>Lymnaeoidea</taxon>
        <taxon>Lymnaeidae</taxon>
        <taxon>Lymnaea</taxon>
    </lineage>
</organism>
<dbReference type="AlphaFoldDB" id="A0AAV2HER2"/>
<dbReference type="CDD" id="cd02620">
    <property type="entry name" value="Peptidase_C1A_CathepsinB"/>
    <property type="match status" value="1"/>
</dbReference>
<name>A0AAV2HER2_LYMST</name>
<gene>
    <name evidence="5" type="ORF">GSLYS_00006362001</name>
</gene>
<dbReference type="PROSITE" id="PS50958">
    <property type="entry name" value="SMB_2"/>
    <property type="match status" value="1"/>
</dbReference>
<feature type="region of interest" description="Disordered" evidence="3">
    <location>
        <begin position="484"/>
        <end position="508"/>
    </location>
</feature>
<dbReference type="Gene3D" id="3.90.70.10">
    <property type="entry name" value="Cysteine proteinases"/>
    <property type="match status" value="1"/>
</dbReference>
<dbReference type="PRINTS" id="PR00705">
    <property type="entry name" value="PAPAIN"/>
</dbReference>
<comment type="similarity">
    <text evidence="1">Belongs to the peptidase C1 family.</text>
</comment>
<dbReference type="GO" id="GO:0006508">
    <property type="term" value="P:proteolysis"/>
    <property type="evidence" value="ECO:0007669"/>
    <property type="project" value="InterPro"/>
</dbReference>
<feature type="region of interest" description="Disordered" evidence="3">
    <location>
        <begin position="537"/>
        <end position="560"/>
    </location>
</feature>
<dbReference type="EMBL" id="CAXITT010000112">
    <property type="protein sequence ID" value="CAL1532283.1"/>
    <property type="molecule type" value="Genomic_DNA"/>
</dbReference>
<dbReference type="PROSITE" id="PS00524">
    <property type="entry name" value="SMB_1"/>
    <property type="match status" value="1"/>
</dbReference>
<proteinExistence type="inferred from homology"/>
<evidence type="ECO:0000256" key="3">
    <source>
        <dbReference type="SAM" id="MobiDB-lite"/>
    </source>
</evidence>
<dbReference type="SUPFAM" id="SSF54001">
    <property type="entry name" value="Cysteine proteinases"/>
    <property type="match status" value="1"/>
</dbReference>
<keyword evidence="6" id="KW-1185">Reference proteome</keyword>
<protein>
    <recommendedName>
        <fullName evidence="4">SMB domain-containing protein</fullName>
    </recommendedName>
</protein>
<dbReference type="InterPro" id="IPR025661">
    <property type="entry name" value="Pept_asp_AS"/>
</dbReference>
<evidence type="ECO:0000259" key="4">
    <source>
        <dbReference type="PROSITE" id="PS50958"/>
    </source>
</evidence>
<dbReference type="PROSITE" id="PS00639">
    <property type="entry name" value="THIOL_PROTEASE_HIS"/>
    <property type="match status" value="1"/>
</dbReference>
<accession>A0AAV2HER2</accession>
<dbReference type="InterPro" id="IPR013128">
    <property type="entry name" value="Peptidase_C1A"/>
</dbReference>
<dbReference type="PROSITE" id="PS00640">
    <property type="entry name" value="THIOL_PROTEASE_ASN"/>
    <property type="match status" value="1"/>
</dbReference>
<evidence type="ECO:0000256" key="1">
    <source>
        <dbReference type="ARBA" id="ARBA00008455"/>
    </source>
</evidence>